<dbReference type="GO" id="GO:0009360">
    <property type="term" value="C:DNA polymerase III complex"/>
    <property type="evidence" value="ECO:0007669"/>
    <property type="project" value="InterPro"/>
</dbReference>
<keyword evidence="4 9" id="KW-0808">Transferase</keyword>
<dbReference type="Gene3D" id="3.10.150.10">
    <property type="entry name" value="DNA Polymerase III, subunit A, domain 2"/>
    <property type="match status" value="1"/>
</dbReference>
<dbReference type="SUPFAM" id="SSF55979">
    <property type="entry name" value="DNA clamp"/>
    <property type="match status" value="3"/>
</dbReference>
<dbReference type="PANTHER" id="PTHR30478">
    <property type="entry name" value="DNA POLYMERASE III SUBUNIT BETA"/>
    <property type="match status" value="1"/>
</dbReference>
<dbReference type="GO" id="GO:0008408">
    <property type="term" value="F:3'-5' exonuclease activity"/>
    <property type="evidence" value="ECO:0007669"/>
    <property type="project" value="InterPro"/>
</dbReference>
<reference evidence="13 14" key="1">
    <citation type="submission" date="2020-10" db="EMBL/GenBank/DDBJ databases">
        <title>Connecting structure to function with the recovery of over 1000 high-quality activated sludge metagenome-assembled genomes encoding full-length rRNA genes using long-read sequencing.</title>
        <authorList>
            <person name="Singleton C.M."/>
            <person name="Petriglieri F."/>
            <person name="Kristensen J.M."/>
            <person name="Kirkegaard R.H."/>
            <person name="Michaelsen T.Y."/>
            <person name="Andersen M.H."/>
            <person name="Karst S.M."/>
            <person name="Dueholm M.S."/>
            <person name="Nielsen P.H."/>
            <person name="Albertsen M."/>
        </authorList>
    </citation>
    <scope>NUCLEOTIDE SEQUENCE [LARGE SCALE GENOMIC DNA]</scope>
    <source>
        <strain evidence="13">Lyne_18-Q3-R50-59_MAXAC.006</strain>
    </source>
</reference>
<evidence type="ECO:0000256" key="1">
    <source>
        <dbReference type="ARBA" id="ARBA00004496"/>
    </source>
</evidence>
<dbReference type="Pfam" id="PF00712">
    <property type="entry name" value="DNA_pol3_beta"/>
    <property type="match status" value="1"/>
</dbReference>
<evidence type="ECO:0000256" key="6">
    <source>
        <dbReference type="ARBA" id="ARBA00022705"/>
    </source>
</evidence>
<comment type="function">
    <text evidence="9">Confers DNA tethering and processivity to DNA polymerases and other proteins. Acts as a clamp, forming a ring around DNA (a reaction catalyzed by the clamp-loading complex) which diffuses in an ATP-independent manner freely and bidirectionally along dsDNA. Initially characterized for its ability to contact the catalytic subunit of DNA polymerase III (Pol III), a complex, multichain enzyme responsible for most of the replicative synthesis in bacteria; Pol III exhibits 3'-5' exonuclease proofreading activity. The beta chain is required for initiation of replication as well as for processivity of DNA replication.</text>
</comment>
<dbReference type="SMART" id="SM00480">
    <property type="entry name" value="POL3Bc"/>
    <property type="match status" value="1"/>
</dbReference>
<dbReference type="GO" id="GO:0006271">
    <property type="term" value="P:DNA strand elongation involved in DNA replication"/>
    <property type="evidence" value="ECO:0007669"/>
    <property type="project" value="TreeGrafter"/>
</dbReference>
<evidence type="ECO:0000256" key="9">
    <source>
        <dbReference type="PIRNR" id="PIRNR000804"/>
    </source>
</evidence>
<dbReference type="GO" id="GO:0003677">
    <property type="term" value="F:DNA binding"/>
    <property type="evidence" value="ECO:0007669"/>
    <property type="project" value="UniProtKB-UniRule"/>
</dbReference>
<dbReference type="InterPro" id="IPR001001">
    <property type="entry name" value="DNA_polIII_beta"/>
</dbReference>
<name>A0A936NCL2_9ACTN</name>
<evidence type="ECO:0000256" key="8">
    <source>
        <dbReference type="ARBA" id="ARBA00023125"/>
    </source>
</evidence>
<evidence type="ECO:0000313" key="13">
    <source>
        <dbReference type="EMBL" id="MBK9296963.1"/>
    </source>
</evidence>
<proteinExistence type="inferred from homology"/>
<gene>
    <name evidence="13" type="primary">dnaN</name>
    <name evidence="13" type="ORF">IPN02_09015</name>
</gene>
<keyword evidence="7 9" id="KW-0239">DNA-directed DNA polymerase</keyword>
<dbReference type="PIRSF" id="PIRSF000804">
    <property type="entry name" value="DNA_pol_III_b"/>
    <property type="match status" value="1"/>
</dbReference>
<sequence>MKFRCERDVLADAVGSAGRATSGRGGALPVLAGLRLRLEGDHLEVTGSDLDLTVTAEIEVAGGDDGVAVIPARLLADIVRALEPGAVNVTVEADEATITGGRSEFSVNVIPPEEYPQIAEPTADSVTLSAAALADGLRQVVPAASNDDNRLILTGVQLAAEGDGLRLVATDSYRLAVRDLAGQSVLEDGQSVLVPSRALAEVIRSLGDASEVTLVLGAQDATFRIGGVRVTTRLITGDFPNYRGLIPDTQANTLTVDRQALIDAVRRVKLMARESTPVRLEMTHNALELVAVTQDVGHASEQLDVSFEGEGLTIAFNPDYLLDGLDAARGDEVRVETIGDNKPAVLRGSEADDFLYLLMPVRVS</sequence>
<evidence type="ECO:0000259" key="10">
    <source>
        <dbReference type="Pfam" id="PF00712"/>
    </source>
</evidence>
<keyword evidence="5 9" id="KW-0548">Nucleotidyltransferase</keyword>
<dbReference type="AlphaFoldDB" id="A0A936NCL2"/>
<dbReference type="InterPro" id="IPR022637">
    <property type="entry name" value="DNA_polIII_beta_cen"/>
</dbReference>
<dbReference type="PANTHER" id="PTHR30478:SF0">
    <property type="entry name" value="BETA SLIDING CLAMP"/>
    <property type="match status" value="1"/>
</dbReference>
<evidence type="ECO:0000256" key="7">
    <source>
        <dbReference type="ARBA" id="ARBA00022932"/>
    </source>
</evidence>
<feature type="domain" description="DNA polymerase III beta sliding clamp central" evidence="11">
    <location>
        <begin position="128"/>
        <end position="241"/>
    </location>
</feature>
<dbReference type="Pfam" id="PF02768">
    <property type="entry name" value="DNA_pol3_beta_3"/>
    <property type="match status" value="1"/>
</dbReference>
<keyword evidence="3 9" id="KW-0963">Cytoplasm</keyword>
<evidence type="ECO:0000259" key="11">
    <source>
        <dbReference type="Pfam" id="PF02767"/>
    </source>
</evidence>
<evidence type="ECO:0000256" key="2">
    <source>
        <dbReference type="ARBA" id="ARBA00010752"/>
    </source>
</evidence>
<dbReference type="InterPro" id="IPR046938">
    <property type="entry name" value="DNA_clamp_sf"/>
</dbReference>
<evidence type="ECO:0000259" key="12">
    <source>
        <dbReference type="Pfam" id="PF02768"/>
    </source>
</evidence>
<dbReference type="NCBIfam" id="TIGR00663">
    <property type="entry name" value="dnan"/>
    <property type="match status" value="1"/>
</dbReference>
<dbReference type="Proteomes" id="UP000727993">
    <property type="component" value="Unassembled WGS sequence"/>
</dbReference>
<comment type="caution">
    <text evidence="13">The sequence shown here is derived from an EMBL/GenBank/DDBJ whole genome shotgun (WGS) entry which is preliminary data.</text>
</comment>
<dbReference type="CDD" id="cd00140">
    <property type="entry name" value="beta_clamp"/>
    <property type="match status" value="1"/>
</dbReference>
<dbReference type="GO" id="GO:0005737">
    <property type="term" value="C:cytoplasm"/>
    <property type="evidence" value="ECO:0007669"/>
    <property type="project" value="UniProtKB-SubCell"/>
</dbReference>
<evidence type="ECO:0000256" key="4">
    <source>
        <dbReference type="ARBA" id="ARBA00022679"/>
    </source>
</evidence>
<keyword evidence="6 9" id="KW-0235">DNA replication</keyword>
<dbReference type="InterPro" id="IPR022635">
    <property type="entry name" value="DNA_polIII_beta_C"/>
</dbReference>
<keyword evidence="8" id="KW-0238">DNA-binding</keyword>
<accession>A0A936NCL2</accession>
<feature type="domain" description="DNA polymerase III beta sliding clamp N-terminal" evidence="10">
    <location>
        <begin position="1"/>
        <end position="118"/>
    </location>
</feature>
<feature type="domain" description="DNA polymerase III beta sliding clamp C-terminal" evidence="12">
    <location>
        <begin position="245"/>
        <end position="362"/>
    </location>
</feature>
<dbReference type="InterPro" id="IPR022634">
    <property type="entry name" value="DNA_polIII_beta_N"/>
</dbReference>
<comment type="similarity">
    <text evidence="2 9">Belongs to the beta sliding clamp family.</text>
</comment>
<comment type="subunit">
    <text evidence="9">Forms a ring-shaped head-to-tail homodimer around DNA.</text>
</comment>
<comment type="subcellular location">
    <subcellularLocation>
        <location evidence="1 9">Cytoplasm</location>
    </subcellularLocation>
</comment>
<organism evidence="13 14">
    <name type="scientific">Candidatus Neomicrothrix subdominans</name>
    <dbReference type="NCBI Taxonomy" id="2954438"/>
    <lineage>
        <taxon>Bacteria</taxon>
        <taxon>Bacillati</taxon>
        <taxon>Actinomycetota</taxon>
        <taxon>Acidimicrobiia</taxon>
        <taxon>Acidimicrobiales</taxon>
        <taxon>Microthrixaceae</taxon>
        <taxon>Candidatus Neomicrothrix</taxon>
    </lineage>
</organism>
<dbReference type="EMBL" id="JADJZA010000006">
    <property type="protein sequence ID" value="MBK9296963.1"/>
    <property type="molecule type" value="Genomic_DNA"/>
</dbReference>
<evidence type="ECO:0000256" key="5">
    <source>
        <dbReference type="ARBA" id="ARBA00022695"/>
    </source>
</evidence>
<dbReference type="GO" id="GO:0003887">
    <property type="term" value="F:DNA-directed DNA polymerase activity"/>
    <property type="evidence" value="ECO:0007669"/>
    <property type="project" value="UniProtKB-UniRule"/>
</dbReference>
<evidence type="ECO:0000313" key="14">
    <source>
        <dbReference type="Proteomes" id="UP000727993"/>
    </source>
</evidence>
<dbReference type="Pfam" id="PF02767">
    <property type="entry name" value="DNA_pol3_beta_2"/>
    <property type="match status" value="1"/>
</dbReference>
<dbReference type="Gene3D" id="3.70.10.10">
    <property type="match status" value="1"/>
</dbReference>
<protein>
    <recommendedName>
        <fullName evidence="9">Beta sliding clamp</fullName>
    </recommendedName>
</protein>
<evidence type="ECO:0000256" key="3">
    <source>
        <dbReference type="ARBA" id="ARBA00022490"/>
    </source>
</evidence>